<dbReference type="PANTHER" id="PTHR33516">
    <property type="entry name" value="LEXA REPRESSOR"/>
    <property type="match status" value="1"/>
</dbReference>
<reference evidence="3 4" key="1">
    <citation type="submission" date="2016-10" db="EMBL/GenBank/DDBJ databases">
        <authorList>
            <person name="de Groot N.N."/>
        </authorList>
    </citation>
    <scope>NUCLEOTIDE SEQUENCE [LARGE SCALE GENOMIC DNA]</scope>
    <source>
        <strain evidence="3 4">DSM 17074</strain>
    </source>
</reference>
<accession>A0A1I6SSG4</accession>
<sequence>MIAVIDDEATMKRYNPMGSQVILQSENHAYEPILMDSEDVKINGKVIGVLKGK</sequence>
<evidence type="ECO:0000313" key="4">
    <source>
        <dbReference type="Proteomes" id="UP000199139"/>
    </source>
</evidence>
<dbReference type="InterPro" id="IPR015927">
    <property type="entry name" value="Peptidase_S24_S26A/B/C"/>
</dbReference>
<dbReference type="PANTHER" id="PTHR33516:SF2">
    <property type="entry name" value="LEXA REPRESSOR-RELATED"/>
    <property type="match status" value="1"/>
</dbReference>
<dbReference type="AlphaFoldDB" id="A0A1I6SSG4"/>
<dbReference type="InterPro" id="IPR036286">
    <property type="entry name" value="LexA/Signal_pep-like_sf"/>
</dbReference>
<dbReference type="Proteomes" id="UP000321773">
    <property type="component" value="Unassembled WGS sequence"/>
</dbReference>
<reference evidence="2 5" key="2">
    <citation type="submission" date="2019-07" db="EMBL/GenBank/DDBJ databases">
        <title>Whole genome shotgun sequence of Halolactibacillus miurensis NBRC 100873.</title>
        <authorList>
            <person name="Hosoyama A."/>
            <person name="Uohara A."/>
            <person name="Ohji S."/>
            <person name="Ichikawa N."/>
        </authorList>
    </citation>
    <scope>NUCLEOTIDE SEQUENCE [LARGE SCALE GENOMIC DNA]</scope>
    <source>
        <strain evidence="2 5">NBRC 100873</strain>
    </source>
</reference>
<evidence type="ECO:0000313" key="5">
    <source>
        <dbReference type="Proteomes" id="UP000321773"/>
    </source>
</evidence>
<organism evidence="3 4">
    <name type="scientific">Halolactibacillus miurensis</name>
    <dbReference type="NCBI Taxonomy" id="306541"/>
    <lineage>
        <taxon>Bacteria</taxon>
        <taxon>Bacillati</taxon>
        <taxon>Bacillota</taxon>
        <taxon>Bacilli</taxon>
        <taxon>Bacillales</taxon>
        <taxon>Bacillaceae</taxon>
        <taxon>Halolactibacillus</taxon>
    </lineage>
</organism>
<evidence type="ECO:0000259" key="1">
    <source>
        <dbReference type="Pfam" id="PF00717"/>
    </source>
</evidence>
<keyword evidence="5" id="KW-1185">Reference proteome</keyword>
<dbReference type="SUPFAM" id="SSF51306">
    <property type="entry name" value="LexA/Signal peptidase"/>
    <property type="match status" value="1"/>
</dbReference>
<dbReference type="STRING" id="306541.SAMN05421668_11056"/>
<protein>
    <submittedName>
        <fullName evidence="3">Repressor LexA</fullName>
    </submittedName>
</protein>
<dbReference type="EMBL" id="FPAI01000010">
    <property type="protein sequence ID" value="SFS79808.1"/>
    <property type="molecule type" value="Genomic_DNA"/>
</dbReference>
<dbReference type="Proteomes" id="UP000199139">
    <property type="component" value="Unassembled WGS sequence"/>
</dbReference>
<dbReference type="InterPro" id="IPR050077">
    <property type="entry name" value="LexA_repressor"/>
</dbReference>
<gene>
    <name evidence="2" type="ORF">HMI01_11900</name>
    <name evidence="3" type="ORF">SAMN05421668_11056</name>
</gene>
<proteinExistence type="predicted"/>
<evidence type="ECO:0000313" key="2">
    <source>
        <dbReference type="EMBL" id="GEM04202.1"/>
    </source>
</evidence>
<dbReference type="EMBL" id="BJWJ01000009">
    <property type="protein sequence ID" value="GEM04202.1"/>
    <property type="molecule type" value="Genomic_DNA"/>
</dbReference>
<name>A0A1I6SSG4_9BACI</name>
<evidence type="ECO:0000313" key="3">
    <source>
        <dbReference type="EMBL" id="SFS79808.1"/>
    </source>
</evidence>
<feature type="domain" description="Peptidase S24/S26A/S26B/S26C" evidence="1">
    <location>
        <begin position="2"/>
        <end position="47"/>
    </location>
</feature>
<dbReference type="Pfam" id="PF00717">
    <property type="entry name" value="Peptidase_S24"/>
    <property type="match status" value="1"/>
</dbReference>
<dbReference type="Gene3D" id="2.10.109.10">
    <property type="entry name" value="Umud Fragment, subunit A"/>
    <property type="match status" value="1"/>
</dbReference>